<keyword evidence="2" id="KW-1185">Reference proteome</keyword>
<accession>A0AAW0E5K8</accession>
<dbReference type="Proteomes" id="UP001362999">
    <property type="component" value="Unassembled WGS sequence"/>
</dbReference>
<comment type="caution">
    <text evidence="1">The sequence shown here is derived from an EMBL/GenBank/DDBJ whole genome shotgun (WGS) entry which is preliminary data.</text>
</comment>
<dbReference type="SUPFAM" id="SSF53098">
    <property type="entry name" value="Ribonuclease H-like"/>
    <property type="match status" value="1"/>
</dbReference>
<protein>
    <submittedName>
        <fullName evidence="1">DUF659 family protein</fullName>
    </submittedName>
</protein>
<gene>
    <name evidence="1" type="ORF">R3P38DRAFT_2495777</name>
</gene>
<dbReference type="AlphaFoldDB" id="A0AAW0E5K8"/>
<evidence type="ECO:0000313" key="1">
    <source>
        <dbReference type="EMBL" id="KAK7059338.1"/>
    </source>
</evidence>
<reference evidence="1 2" key="1">
    <citation type="journal article" date="2024" name="J Genomics">
        <title>Draft genome sequencing and assembly of Favolaschia claudopus CIRM-BRFM 2984 isolated from oak limbs.</title>
        <authorList>
            <person name="Navarro D."/>
            <person name="Drula E."/>
            <person name="Chaduli D."/>
            <person name="Cazenave R."/>
            <person name="Ahrendt S."/>
            <person name="Wang J."/>
            <person name="Lipzen A."/>
            <person name="Daum C."/>
            <person name="Barry K."/>
            <person name="Grigoriev I.V."/>
            <person name="Favel A."/>
            <person name="Rosso M.N."/>
            <person name="Martin F."/>
        </authorList>
    </citation>
    <scope>NUCLEOTIDE SEQUENCE [LARGE SCALE GENOMIC DNA]</scope>
    <source>
        <strain evidence="1 2">CIRM-BRFM 2984</strain>
    </source>
</reference>
<proteinExistence type="predicted"/>
<dbReference type="EMBL" id="JAWWNJ010000003">
    <property type="protein sequence ID" value="KAK7059338.1"/>
    <property type="molecule type" value="Genomic_DNA"/>
</dbReference>
<feature type="non-terminal residue" evidence="1">
    <location>
        <position position="1"/>
    </location>
</feature>
<organism evidence="1 2">
    <name type="scientific">Favolaschia claudopus</name>
    <dbReference type="NCBI Taxonomy" id="2862362"/>
    <lineage>
        <taxon>Eukaryota</taxon>
        <taxon>Fungi</taxon>
        <taxon>Dikarya</taxon>
        <taxon>Basidiomycota</taxon>
        <taxon>Agaricomycotina</taxon>
        <taxon>Agaricomycetes</taxon>
        <taxon>Agaricomycetidae</taxon>
        <taxon>Agaricales</taxon>
        <taxon>Marasmiineae</taxon>
        <taxon>Mycenaceae</taxon>
        <taxon>Favolaschia</taxon>
    </lineage>
</organism>
<name>A0AAW0E5K8_9AGAR</name>
<dbReference type="InterPro" id="IPR012337">
    <property type="entry name" value="RNaseH-like_sf"/>
</dbReference>
<sequence length="325" mass="36814">LAFSLLDNGFFIDFCNALCHAYLVPDRSSFVTSRLAIETTYAMEQLKTMLETFVHLTLSFDGWTSRRKDEIYTAHISTPARVSYLVAGIILTGISATGKKICEELTKIILFYAAMRFSMIVSDTTRNVKKCRALICKKWPWILNCPDPAHQLNLLHKEVMVGSKKYPKVKGFTEVAISIITTFFSHGNDATKHLRDELKTEEDRRSLVAFGETRFSTFENQSSSVAPCFESIQSIQERGLVKFDTKSTKPLQAIFTRDSDAQLEFRRNLNSINLLHKPISRGLKTIENQIVTCSDVFNIWIGMGIGFYEVFATPGKSFFIARIGL</sequence>
<evidence type="ECO:0000313" key="2">
    <source>
        <dbReference type="Proteomes" id="UP001362999"/>
    </source>
</evidence>